<comment type="caution">
    <text evidence="2">The sequence shown here is derived from an EMBL/GenBank/DDBJ whole genome shotgun (WGS) entry which is preliminary data.</text>
</comment>
<proteinExistence type="predicted"/>
<evidence type="ECO:0000313" key="2">
    <source>
        <dbReference type="EMBL" id="KAJ9149748.1"/>
    </source>
</evidence>
<sequence>MQFLKLTILTTITAFAVSGTAAPASGPTLKARVNANCVGGTEISCHDYWAGTCPARCAVVPFGEGLLCTNDCLTQAAEWCAEWCK</sequence>
<feature type="signal peptide" evidence="1">
    <location>
        <begin position="1"/>
        <end position="21"/>
    </location>
</feature>
<reference evidence="2" key="1">
    <citation type="submission" date="2022-07" db="EMBL/GenBank/DDBJ databases">
        <title>Fungi with potential for degradation of polypropylene.</title>
        <authorList>
            <person name="Gostincar C."/>
        </authorList>
    </citation>
    <scope>NUCLEOTIDE SEQUENCE</scope>
    <source>
        <strain evidence="2">EXF-13308</strain>
    </source>
</reference>
<feature type="chain" id="PRO_5041467813" evidence="1">
    <location>
        <begin position="22"/>
        <end position="85"/>
    </location>
</feature>
<dbReference type="Proteomes" id="UP001174694">
    <property type="component" value="Unassembled WGS sequence"/>
</dbReference>
<gene>
    <name evidence="2" type="ORF">NKR23_g4165</name>
</gene>
<keyword evidence="1" id="KW-0732">Signal</keyword>
<evidence type="ECO:0000256" key="1">
    <source>
        <dbReference type="SAM" id="SignalP"/>
    </source>
</evidence>
<name>A0AA38VVQ6_9PEZI</name>
<organism evidence="2 3">
    <name type="scientific">Pleurostoma richardsiae</name>
    <dbReference type="NCBI Taxonomy" id="41990"/>
    <lineage>
        <taxon>Eukaryota</taxon>
        <taxon>Fungi</taxon>
        <taxon>Dikarya</taxon>
        <taxon>Ascomycota</taxon>
        <taxon>Pezizomycotina</taxon>
        <taxon>Sordariomycetes</taxon>
        <taxon>Sordariomycetidae</taxon>
        <taxon>Calosphaeriales</taxon>
        <taxon>Pleurostomataceae</taxon>
        <taxon>Pleurostoma</taxon>
    </lineage>
</organism>
<protein>
    <submittedName>
        <fullName evidence="2">Uncharacterized protein</fullName>
    </submittedName>
</protein>
<accession>A0AA38VVQ6</accession>
<dbReference type="EMBL" id="JANBVO010000009">
    <property type="protein sequence ID" value="KAJ9149748.1"/>
    <property type="molecule type" value="Genomic_DNA"/>
</dbReference>
<keyword evidence="3" id="KW-1185">Reference proteome</keyword>
<evidence type="ECO:0000313" key="3">
    <source>
        <dbReference type="Proteomes" id="UP001174694"/>
    </source>
</evidence>
<dbReference type="AlphaFoldDB" id="A0AA38VVQ6"/>